<dbReference type="GO" id="GO:0016020">
    <property type="term" value="C:membrane"/>
    <property type="evidence" value="ECO:0007669"/>
    <property type="project" value="UniProtKB-SubCell"/>
</dbReference>
<evidence type="ECO:0000313" key="11">
    <source>
        <dbReference type="Proteomes" id="UP000355283"/>
    </source>
</evidence>
<feature type="transmembrane region" description="Helical" evidence="8">
    <location>
        <begin position="424"/>
        <end position="445"/>
    </location>
</feature>
<feature type="transmembrane region" description="Helical" evidence="8">
    <location>
        <begin position="499"/>
        <end position="522"/>
    </location>
</feature>
<feature type="domain" description="Major facilitator superfamily (MFS) profile" evidence="9">
    <location>
        <begin position="106"/>
        <end position="527"/>
    </location>
</feature>
<evidence type="ECO:0000256" key="7">
    <source>
        <dbReference type="SAM" id="MobiDB-lite"/>
    </source>
</evidence>
<dbReference type="PROSITE" id="PS50850">
    <property type="entry name" value="MFS"/>
    <property type="match status" value="1"/>
</dbReference>
<dbReference type="GO" id="GO:0022857">
    <property type="term" value="F:transmembrane transporter activity"/>
    <property type="evidence" value="ECO:0007669"/>
    <property type="project" value="InterPro"/>
</dbReference>
<dbReference type="InterPro" id="IPR036259">
    <property type="entry name" value="MFS_trans_sf"/>
</dbReference>
<feature type="compositionally biased region" description="Polar residues" evidence="7">
    <location>
        <begin position="626"/>
        <end position="645"/>
    </location>
</feature>
<feature type="transmembrane region" description="Helical" evidence="8">
    <location>
        <begin position="236"/>
        <end position="257"/>
    </location>
</feature>
<feature type="transmembrane region" description="Helical" evidence="8">
    <location>
        <begin position="144"/>
        <end position="169"/>
    </location>
</feature>
<dbReference type="SUPFAM" id="SSF103473">
    <property type="entry name" value="MFS general substrate transporter"/>
    <property type="match status" value="1"/>
</dbReference>
<feature type="transmembrane region" description="Helical" evidence="8">
    <location>
        <begin position="366"/>
        <end position="386"/>
    </location>
</feature>
<name>A0A4D9CU18_9STRA</name>
<feature type="transmembrane region" description="Helical" evidence="8">
    <location>
        <begin position="263"/>
        <end position="285"/>
    </location>
</feature>
<reference evidence="10 11" key="1">
    <citation type="submission" date="2019-01" db="EMBL/GenBank/DDBJ databases">
        <title>Nuclear Genome Assembly of the Microalgal Biofuel strain Nannochloropsis salina CCMP1776.</title>
        <authorList>
            <person name="Hovde B."/>
        </authorList>
    </citation>
    <scope>NUCLEOTIDE SEQUENCE [LARGE SCALE GENOMIC DNA]</scope>
    <source>
        <strain evidence="10 11">CCMP1776</strain>
    </source>
</reference>
<keyword evidence="2" id="KW-0813">Transport</keyword>
<feature type="compositionally biased region" description="Gly residues" evidence="7">
    <location>
        <begin position="680"/>
        <end position="690"/>
    </location>
</feature>
<organism evidence="10 11">
    <name type="scientific">Nannochloropsis salina CCMP1776</name>
    <dbReference type="NCBI Taxonomy" id="1027361"/>
    <lineage>
        <taxon>Eukaryota</taxon>
        <taxon>Sar</taxon>
        <taxon>Stramenopiles</taxon>
        <taxon>Ochrophyta</taxon>
        <taxon>Eustigmatophyceae</taxon>
        <taxon>Eustigmatales</taxon>
        <taxon>Monodopsidaceae</taxon>
        <taxon>Microchloropsis</taxon>
        <taxon>Microchloropsis salina</taxon>
    </lineage>
</organism>
<dbReference type="Pfam" id="PF07690">
    <property type="entry name" value="MFS_1"/>
    <property type="match status" value="1"/>
</dbReference>
<feature type="transmembrane region" description="Helical" evidence="8">
    <location>
        <begin position="176"/>
        <end position="195"/>
    </location>
</feature>
<feature type="transmembrane region" description="Helical" evidence="8">
    <location>
        <begin position="398"/>
        <end position="418"/>
    </location>
</feature>
<dbReference type="InterPro" id="IPR011701">
    <property type="entry name" value="MFS"/>
</dbReference>
<dbReference type="OrthoDB" id="440755at2759"/>
<evidence type="ECO:0000256" key="3">
    <source>
        <dbReference type="ARBA" id="ARBA00022692"/>
    </source>
</evidence>
<feature type="region of interest" description="Disordered" evidence="7">
    <location>
        <begin position="1"/>
        <end position="42"/>
    </location>
</feature>
<evidence type="ECO:0000256" key="8">
    <source>
        <dbReference type="SAM" id="Phobius"/>
    </source>
</evidence>
<comment type="similarity">
    <text evidence="6">Belongs to the major facilitator superfamily. Spinster (TC 2.A.1.49) family.</text>
</comment>
<keyword evidence="11" id="KW-1185">Reference proteome</keyword>
<proteinExistence type="inferred from homology"/>
<accession>A0A4D9CU18</accession>
<dbReference type="Proteomes" id="UP000355283">
    <property type="component" value="Unassembled WGS sequence"/>
</dbReference>
<evidence type="ECO:0000256" key="1">
    <source>
        <dbReference type="ARBA" id="ARBA00004141"/>
    </source>
</evidence>
<evidence type="ECO:0000256" key="4">
    <source>
        <dbReference type="ARBA" id="ARBA00022989"/>
    </source>
</evidence>
<sequence length="690" mass="72404">MPPPIRGGRLISSSGASTSTSLAPPAAPTAASSSRAAASSSLAALTGTSLPGANTTSFQMEEPAPLSPSMPHKVLSSFEVTMSPPRQPSPSHHSTSKHKISSSWLPLGVMCVGVACLFATQNLIAPNLTSMAEEFALDKEARDLLLGARLPLAYSVFSIPGAMALGLLADCGSRRLLLLFVLLLGAGATLMTAYVESYGVLFWLRVVSGTATNAVIPIAFSFLGDLYPPDDRALPSTLITAAMGLGILVGQVLAGVLGPHMGWRAPFVLTALPALAVGLLTCLYVHEPVRGQSEQAMADLMREGGRGHPAGPARKLDAGAFWRMLQVRTNILLILQAFPGSVPWGVLFAYLNDFLSQEKGLPVEQATLLVSLFGVGSAVGGIGGGLVGQCTYRRNKRLLPVVMAASTALGVFPMLVLVNSTFVSTAYVVLFVIPCTFLAGVLANINGTNVRPLLLNVNVPETRGSAVSVTNLVANLGKGVGPSIANAWMERVGGSRQSAFNMTLSLWLLCGALVSLLSFTLVEDETHVQEEMCRSTWSGTGAGAEPALEPTRTGKDARGWKRHGYSDDVEVLGLLSEQGPREGGPGHEGPHHRVPTASNGVIQRLQHLLMEEGHGQARQGPHAKPSQPSVHSTYHHPSTLLTQPLAQGHHRDDGPAVLDSPPNSSLHHRASHVHPHENGGDGAGLGPAYV</sequence>
<dbReference type="InterPro" id="IPR044770">
    <property type="entry name" value="MFS_spinster-like"/>
</dbReference>
<evidence type="ECO:0000256" key="2">
    <source>
        <dbReference type="ARBA" id="ARBA00022448"/>
    </source>
</evidence>
<evidence type="ECO:0000259" key="9">
    <source>
        <dbReference type="PROSITE" id="PS50850"/>
    </source>
</evidence>
<evidence type="ECO:0000256" key="5">
    <source>
        <dbReference type="ARBA" id="ARBA00023136"/>
    </source>
</evidence>
<dbReference type="InterPro" id="IPR020846">
    <property type="entry name" value="MFS_dom"/>
</dbReference>
<dbReference type="PANTHER" id="PTHR23505">
    <property type="entry name" value="SPINSTER"/>
    <property type="match status" value="1"/>
</dbReference>
<dbReference type="Gene3D" id="1.20.1250.20">
    <property type="entry name" value="MFS general substrate transporter like domains"/>
    <property type="match status" value="1"/>
</dbReference>
<feature type="transmembrane region" description="Helical" evidence="8">
    <location>
        <begin position="201"/>
        <end position="224"/>
    </location>
</feature>
<protein>
    <recommendedName>
        <fullName evidence="9">Major facilitator superfamily (MFS) profile domain-containing protein</fullName>
    </recommendedName>
</protein>
<keyword evidence="5 8" id="KW-0472">Membrane</keyword>
<keyword evidence="4 8" id="KW-1133">Transmembrane helix</keyword>
<evidence type="ECO:0000313" key="10">
    <source>
        <dbReference type="EMBL" id="TFJ82690.1"/>
    </source>
</evidence>
<feature type="compositionally biased region" description="Low complexity" evidence="7">
    <location>
        <begin position="12"/>
        <end position="42"/>
    </location>
</feature>
<keyword evidence="3 8" id="KW-0812">Transmembrane</keyword>
<evidence type="ECO:0000256" key="6">
    <source>
        <dbReference type="ARBA" id="ARBA00024338"/>
    </source>
</evidence>
<feature type="region of interest" description="Disordered" evidence="7">
    <location>
        <begin position="614"/>
        <end position="690"/>
    </location>
</feature>
<feature type="transmembrane region" description="Helical" evidence="8">
    <location>
        <begin position="331"/>
        <end position="351"/>
    </location>
</feature>
<comment type="subcellular location">
    <subcellularLocation>
        <location evidence="1">Membrane</location>
        <topology evidence="1">Multi-pass membrane protein</topology>
    </subcellularLocation>
</comment>
<dbReference type="PANTHER" id="PTHR23505:SF79">
    <property type="entry name" value="PROTEIN SPINSTER"/>
    <property type="match status" value="1"/>
</dbReference>
<comment type="caution">
    <text evidence="10">The sequence shown here is derived from an EMBL/GenBank/DDBJ whole genome shotgun (WGS) entry which is preliminary data.</text>
</comment>
<feature type="transmembrane region" description="Helical" evidence="8">
    <location>
        <begin position="104"/>
        <end position="124"/>
    </location>
</feature>
<feature type="region of interest" description="Disordered" evidence="7">
    <location>
        <begin position="576"/>
        <end position="596"/>
    </location>
</feature>
<dbReference type="EMBL" id="SDOX01000096">
    <property type="protein sequence ID" value="TFJ82690.1"/>
    <property type="molecule type" value="Genomic_DNA"/>
</dbReference>
<dbReference type="AlphaFoldDB" id="A0A4D9CU18"/>
<feature type="region of interest" description="Disordered" evidence="7">
    <location>
        <begin position="537"/>
        <end position="561"/>
    </location>
</feature>
<gene>
    <name evidence="10" type="ORF">NSK_006114</name>
</gene>